<name>A0A6J5LI03_9CAUD</name>
<sequence length="302" mass="32187">MAINDACLCGTGMNNTGVVNCVKLFKKTTGMFIVPLIANDGTRNSLDLSTAINMDAKVKHLDPSKRWYPVTDLKDVELPTAESRFETAKDGSKFKLADGIKSFKGVIYEAGSMFASKLQGVSCEKYGVVLFDIDGNVRGIKDGTNLYPVEVGGWDAIFNDASDDSVSKIMIQFDFDILLKVSRFWILSSADLGVNPNTLSGLVDANITVGAITSTSVSISVNSDYGSGISTVMTSPIVGLVATDFSLTRTDTNADIPVVTATETADGVYTLTYTAITGSTVPLKVKVLPLSGFEGYAKYIDA</sequence>
<dbReference type="EMBL" id="LR796219">
    <property type="protein sequence ID" value="CAB4128583.1"/>
    <property type="molecule type" value="Genomic_DNA"/>
</dbReference>
<evidence type="ECO:0000313" key="1">
    <source>
        <dbReference type="EMBL" id="CAB4128583.1"/>
    </source>
</evidence>
<protein>
    <submittedName>
        <fullName evidence="2">Uncharacterized protein</fullName>
    </submittedName>
</protein>
<proteinExistence type="predicted"/>
<accession>A0A6J5LI03</accession>
<dbReference type="EMBL" id="LR796281">
    <property type="protein sequence ID" value="CAB4134224.1"/>
    <property type="molecule type" value="Genomic_DNA"/>
</dbReference>
<reference evidence="2" key="1">
    <citation type="submission" date="2020-04" db="EMBL/GenBank/DDBJ databases">
        <authorList>
            <person name="Chiriac C."/>
            <person name="Salcher M."/>
            <person name="Ghai R."/>
            <person name="Kavagutti S V."/>
        </authorList>
    </citation>
    <scope>NUCLEOTIDE SEQUENCE</scope>
</reference>
<organism evidence="2">
    <name type="scientific">uncultured Caudovirales phage</name>
    <dbReference type="NCBI Taxonomy" id="2100421"/>
    <lineage>
        <taxon>Viruses</taxon>
        <taxon>Duplodnaviria</taxon>
        <taxon>Heunggongvirae</taxon>
        <taxon>Uroviricota</taxon>
        <taxon>Caudoviricetes</taxon>
        <taxon>Peduoviridae</taxon>
        <taxon>Maltschvirus</taxon>
        <taxon>Maltschvirus maltsch</taxon>
    </lineage>
</organism>
<evidence type="ECO:0000313" key="2">
    <source>
        <dbReference type="EMBL" id="CAB4134224.1"/>
    </source>
</evidence>
<gene>
    <name evidence="1" type="ORF">UFOVP104_52</name>
    <name evidence="2" type="ORF">UFOVP271_32</name>
</gene>